<name>A0A5J4R5F1_9EUKA</name>
<evidence type="ECO:0000256" key="1">
    <source>
        <dbReference type="ARBA" id="ARBA00022679"/>
    </source>
</evidence>
<dbReference type="Pfam" id="PF00069">
    <property type="entry name" value="Pkinase"/>
    <property type="match status" value="1"/>
</dbReference>
<dbReference type="OrthoDB" id="5337378at2759"/>
<dbReference type="Gene3D" id="1.10.510.10">
    <property type="entry name" value="Transferase(Phosphotransferase) domain 1"/>
    <property type="match status" value="1"/>
</dbReference>
<dbReference type="AlphaFoldDB" id="A0A5J4R5F1"/>
<keyword evidence="2" id="KW-0547">Nucleotide-binding</keyword>
<dbReference type="InterPro" id="IPR011009">
    <property type="entry name" value="Kinase-like_dom_sf"/>
</dbReference>
<comment type="caution">
    <text evidence="7">The sequence shown here is derived from an EMBL/GenBank/DDBJ whole genome shotgun (WGS) entry which is preliminary data.</text>
</comment>
<proteinExistence type="inferred from homology"/>
<dbReference type="PANTHER" id="PTHR11042:SF190">
    <property type="entry name" value="MITOSIS INHIBITOR PROTEIN KINASE MIK1"/>
    <property type="match status" value="1"/>
</dbReference>
<keyword evidence="3 7" id="KW-0418">Kinase</keyword>
<reference evidence="7 8" key="1">
    <citation type="submission" date="2019-03" db="EMBL/GenBank/DDBJ databases">
        <title>Single cell metagenomics reveals metabolic interactions within the superorganism composed of flagellate Streblomastix strix and complex community of Bacteroidetes bacteria on its surface.</title>
        <authorList>
            <person name="Treitli S.C."/>
            <person name="Kolisko M."/>
            <person name="Husnik F."/>
            <person name="Keeling P."/>
            <person name="Hampl V."/>
        </authorList>
    </citation>
    <scope>NUCLEOTIDE SEQUENCE [LARGE SCALE GENOMIC DNA]</scope>
    <source>
        <strain evidence="7">ST1C</strain>
    </source>
</reference>
<evidence type="ECO:0000256" key="2">
    <source>
        <dbReference type="ARBA" id="ARBA00022741"/>
    </source>
</evidence>
<feature type="non-terminal residue" evidence="7">
    <location>
        <position position="193"/>
    </location>
</feature>
<dbReference type="PROSITE" id="PS00108">
    <property type="entry name" value="PROTEIN_KINASE_ST"/>
    <property type="match status" value="1"/>
</dbReference>
<sequence>MIQQVVQHPNLVEFNRSWVQKGEIFTQQELCENGNLTSYLIHSDKLDEEFIWKLLLDIVLAVKQLHDQQIIHFDIKPDNIFISKNNHFKLGDFGLSHFKDFTSPISEGDSRYLAPEVLTQTLSTTSSDIFSIGVTIYEASERVIIPSDGPLWHKLREDPPHLEGRSQQLDSLVRSLLHSDPKCRPSVDIILHN</sequence>
<feature type="domain" description="Protein kinase" evidence="6">
    <location>
        <begin position="1"/>
        <end position="193"/>
    </location>
</feature>
<dbReference type="InterPro" id="IPR000719">
    <property type="entry name" value="Prot_kinase_dom"/>
</dbReference>
<evidence type="ECO:0000313" key="8">
    <source>
        <dbReference type="Proteomes" id="UP000324800"/>
    </source>
</evidence>
<evidence type="ECO:0000313" key="7">
    <source>
        <dbReference type="EMBL" id="KAA6328311.1"/>
    </source>
</evidence>
<evidence type="ECO:0000259" key="6">
    <source>
        <dbReference type="PROSITE" id="PS50011"/>
    </source>
</evidence>
<dbReference type="InterPro" id="IPR008271">
    <property type="entry name" value="Ser/Thr_kinase_AS"/>
</dbReference>
<dbReference type="EMBL" id="SNRW01043351">
    <property type="protein sequence ID" value="KAA6328311.1"/>
    <property type="molecule type" value="Genomic_DNA"/>
</dbReference>
<dbReference type="Proteomes" id="UP000324800">
    <property type="component" value="Unassembled WGS sequence"/>
</dbReference>
<evidence type="ECO:0000256" key="5">
    <source>
        <dbReference type="ARBA" id="ARBA00037982"/>
    </source>
</evidence>
<keyword evidence="4" id="KW-0067">ATP-binding</keyword>
<dbReference type="PANTHER" id="PTHR11042">
    <property type="entry name" value="EUKARYOTIC TRANSLATION INITIATION FACTOR 2-ALPHA KINASE EIF2-ALPHA KINASE -RELATED"/>
    <property type="match status" value="1"/>
</dbReference>
<dbReference type="GO" id="GO:0005737">
    <property type="term" value="C:cytoplasm"/>
    <property type="evidence" value="ECO:0007669"/>
    <property type="project" value="TreeGrafter"/>
</dbReference>
<dbReference type="SMART" id="SM00220">
    <property type="entry name" value="S_TKc"/>
    <property type="match status" value="1"/>
</dbReference>
<gene>
    <name evidence="7" type="ORF">EZS28_053733</name>
</gene>
<dbReference type="SUPFAM" id="SSF56112">
    <property type="entry name" value="Protein kinase-like (PK-like)"/>
    <property type="match status" value="1"/>
</dbReference>
<dbReference type="GO" id="GO:0005634">
    <property type="term" value="C:nucleus"/>
    <property type="evidence" value="ECO:0007669"/>
    <property type="project" value="TreeGrafter"/>
</dbReference>
<dbReference type="GO" id="GO:0005524">
    <property type="term" value="F:ATP binding"/>
    <property type="evidence" value="ECO:0007669"/>
    <property type="project" value="UniProtKB-KW"/>
</dbReference>
<dbReference type="PROSITE" id="PS50011">
    <property type="entry name" value="PROTEIN_KINASE_DOM"/>
    <property type="match status" value="1"/>
</dbReference>
<keyword evidence="1" id="KW-0808">Transferase</keyword>
<comment type="similarity">
    <text evidence="5">Belongs to the protein kinase superfamily. Ser/Thr protein kinase family. GCN2 subfamily.</text>
</comment>
<dbReference type="GO" id="GO:0004672">
    <property type="term" value="F:protein kinase activity"/>
    <property type="evidence" value="ECO:0007669"/>
    <property type="project" value="InterPro"/>
</dbReference>
<accession>A0A5J4R5F1</accession>
<organism evidence="7 8">
    <name type="scientific">Streblomastix strix</name>
    <dbReference type="NCBI Taxonomy" id="222440"/>
    <lineage>
        <taxon>Eukaryota</taxon>
        <taxon>Metamonada</taxon>
        <taxon>Preaxostyla</taxon>
        <taxon>Oxymonadida</taxon>
        <taxon>Streblomastigidae</taxon>
        <taxon>Streblomastix</taxon>
    </lineage>
</organism>
<evidence type="ECO:0000256" key="3">
    <source>
        <dbReference type="ARBA" id="ARBA00022777"/>
    </source>
</evidence>
<dbReference type="InterPro" id="IPR050339">
    <property type="entry name" value="CC_SR_Kinase"/>
</dbReference>
<protein>
    <submittedName>
        <fullName evidence="7">Putative WEE protein kinase</fullName>
    </submittedName>
</protein>
<evidence type="ECO:0000256" key="4">
    <source>
        <dbReference type="ARBA" id="ARBA00022840"/>
    </source>
</evidence>